<evidence type="ECO:0000256" key="5">
    <source>
        <dbReference type="SAM" id="Phobius"/>
    </source>
</evidence>
<keyword evidence="3 5" id="KW-1133">Transmembrane helix</keyword>
<dbReference type="Proteomes" id="UP000308530">
    <property type="component" value="Chromosome"/>
</dbReference>
<evidence type="ECO:0000256" key="3">
    <source>
        <dbReference type="ARBA" id="ARBA00022989"/>
    </source>
</evidence>
<dbReference type="EMBL" id="CP058350">
    <property type="protein sequence ID" value="QLF69499.1"/>
    <property type="molecule type" value="Genomic_DNA"/>
</dbReference>
<protein>
    <submittedName>
        <fullName evidence="6">DUF4870 domain-containing protein</fullName>
    </submittedName>
</protein>
<sequence length="126" mass="13950">MTDPNAHNPNPVPNEGWFSPGRQNAQLVYGLYLLSFVVGITSIIGVIMAYLNRGKGPAWVDSHYTYAIRTFWIGILYAVISGILMVVLIGGLLLIATIVWIVVRCLIGLQKAGANQPIERPESWWI</sequence>
<feature type="transmembrane region" description="Helical" evidence="5">
    <location>
        <begin position="71"/>
        <end position="103"/>
    </location>
</feature>
<keyword evidence="2 5" id="KW-0812">Transmembrane</keyword>
<keyword evidence="4 5" id="KW-0472">Membrane</keyword>
<accession>A0ABX6QLR9</accession>
<feature type="transmembrane region" description="Helical" evidence="5">
    <location>
        <begin position="27"/>
        <end position="51"/>
    </location>
</feature>
<organism evidence="6 7">
    <name type="scientific">Peteryoungia desertarenae</name>
    <dbReference type="NCBI Taxonomy" id="1813451"/>
    <lineage>
        <taxon>Bacteria</taxon>
        <taxon>Pseudomonadati</taxon>
        <taxon>Pseudomonadota</taxon>
        <taxon>Alphaproteobacteria</taxon>
        <taxon>Hyphomicrobiales</taxon>
        <taxon>Rhizobiaceae</taxon>
        <taxon>Peteryoungia</taxon>
    </lineage>
</organism>
<dbReference type="Pfam" id="PF09685">
    <property type="entry name" value="MamF_MmsF"/>
    <property type="match status" value="1"/>
</dbReference>
<evidence type="ECO:0000313" key="6">
    <source>
        <dbReference type="EMBL" id="QLF69499.1"/>
    </source>
</evidence>
<evidence type="ECO:0000256" key="1">
    <source>
        <dbReference type="ARBA" id="ARBA00004141"/>
    </source>
</evidence>
<evidence type="ECO:0000256" key="4">
    <source>
        <dbReference type="ARBA" id="ARBA00023136"/>
    </source>
</evidence>
<proteinExistence type="predicted"/>
<keyword evidence="7" id="KW-1185">Reference proteome</keyword>
<evidence type="ECO:0000313" key="7">
    <source>
        <dbReference type="Proteomes" id="UP000308530"/>
    </source>
</evidence>
<dbReference type="RefSeq" id="WP_138285370.1">
    <property type="nucleotide sequence ID" value="NZ_CP058350.1"/>
</dbReference>
<dbReference type="InterPro" id="IPR019109">
    <property type="entry name" value="MamF_MmsF"/>
</dbReference>
<evidence type="ECO:0000256" key="2">
    <source>
        <dbReference type="ARBA" id="ARBA00022692"/>
    </source>
</evidence>
<name>A0ABX6QLR9_9HYPH</name>
<comment type="subcellular location">
    <subcellularLocation>
        <location evidence="1">Membrane</location>
        <topology evidence="1">Multi-pass membrane protein</topology>
    </subcellularLocation>
</comment>
<gene>
    <name evidence="6" type="ORF">FE840_008045</name>
</gene>
<reference evidence="6 7" key="1">
    <citation type="submission" date="2020-06" db="EMBL/GenBank/DDBJ databases">
        <title>Genome sequence of Rhizobium sp strain ADMK78.</title>
        <authorList>
            <person name="Rahi P."/>
        </authorList>
    </citation>
    <scope>NUCLEOTIDE SEQUENCE [LARGE SCALE GENOMIC DNA]</scope>
    <source>
        <strain evidence="6 7">ADMK78</strain>
    </source>
</reference>